<gene>
    <name evidence="8" type="ORF">BXZ70DRAFT_1005102</name>
</gene>
<comment type="caution">
    <text evidence="8">The sequence shown here is derived from an EMBL/GenBank/DDBJ whole genome shotgun (WGS) entry which is preliminary data.</text>
</comment>
<organism evidence="8 9">
    <name type="scientific">Cristinia sonorae</name>
    <dbReference type="NCBI Taxonomy" id="1940300"/>
    <lineage>
        <taxon>Eukaryota</taxon>
        <taxon>Fungi</taxon>
        <taxon>Dikarya</taxon>
        <taxon>Basidiomycota</taxon>
        <taxon>Agaricomycotina</taxon>
        <taxon>Agaricomycetes</taxon>
        <taxon>Agaricomycetidae</taxon>
        <taxon>Agaricales</taxon>
        <taxon>Pleurotineae</taxon>
        <taxon>Stephanosporaceae</taxon>
        <taxon>Cristinia</taxon>
    </lineage>
</organism>
<proteinExistence type="inferred from homology"/>
<dbReference type="SUPFAM" id="SSF46561">
    <property type="entry name" value="Ribosomal protein L29 (L29p)"/>
    <property type="match status" value="1"/>
</dbReference>
<dbReference type="EMBL" id="JAEVFJ010000005">
    <property type="protein sequence ID" value="KAH8104582.1"/>
    <property type="molecule type" value="Genomic_DNA"/>
</dbReference>
<dbReference type="OrthoDB" id="270763at2759"/>
<sequence>MIPSTSSLRSLTVSFSRAVSTSRPSYTRSFASVLSSVPTTAKTAPKVTPENPQNGQLRPQLNISVDPNHGLYAFFRKKEVDGVVKYDTVEAPEPMTTSRAWTAAELRRKSFKDLHTLWYVLVRERNLLATQREEGRRLQINPSRLLLAQKAFRVRKSMARIKYVINERRMAYEDAVKILAEKQTTPVEGTVVPAIKGADAAAALKEAPKKEHVKAANLAAAGLFETAEVEIQSESPEKRS</sequence>
<keyword evidence="5" id="KW-0687">Ribonucleoprotein</keyword>
<evidence type="ECO:0000256" key="2">
    <source>
        <dbReference type="ARBA" id="ARBA00009254"/>
    </source>
</evidence>
<dbReference type="Pfam" id="PF06984">
    <property type="entry name" value="MRP-L47"/>
    <property type="match status" value="1"/>
</dbReference>
<name>A0A8K0XSY9_9AGAR</name>
<dbReference type="AlphaFoldDB" id="A0A8K0XSY9"/>
<keyword evidence="9" id="KW-1185">Reference proteome</keyword>
<dbReference type="InterPro" id="IPR038340">
    <property type="entry name" value="MRP-L47_sf"/>
</dbReference>
<dbReference type="PANTHER" id="PTHR21183:SF18">
    <property type="entry name" value="LARGE RIBOSOMAL SUBUNIT PROTEIN UL29M"/>
    <property type="match status" value="1"/>
</dbReference>
<dbReference type="PANTHER" id="PTHR21183">
    <property type="entry name" value="RIBOSOMAL PROTEIN L47, MITOCHONDRIAL-RELATED"/>
    <property type="match status" value="1"/>
</dbReference>
<evidence type="ECO:0000256" key="6">
    <source>
        <dbReference type="ARBA" id="ARBA00035289"/>
    </source>
</evidence>
<dbReference type="GO" id="GO:0005762">
    <property type="term" value="C:mitochondrial large ribosomal subunit"/>
    <property type="evidence" value="ECO:0007669"/>
    <property type="project" value="TreeGrafter"/>
</dbReference>
<dbReference type="Gene3D" id="6.10.330.20">
    <property type="match status" value="1"/>
</dbReference>
<comment type="subcellular location">
    <subcellularLocation>
        <location evidence="1">Mitochondrion</location>
    </subcellularLocation>
</comment>
<accession>A0A8K0XSY9</accession>
<comment type="similarity">
    <text evidence="2">Belongs to the universal ribosomal protein uL29 family.</text>
</comment>
<dbReference type="Proteomes" id="UP000813824">
    <property type="component" value="Unassembled WGS sequence"/>
</dbReference>
<keyword evidence="3" id="KW-0689">Ribosomal protein</keyword>
<keyword evidence="4" id="KW-0496">Mitochondrion</keyword>
<protein>
    <recommendedName>
        <fullName evidence="6">Large ribosomal subunit protein uL29m</fullName>
    </recommendedName>
    <alternativeName>
        <fullName evidence="7">54S ribosomal protein L4, mitochondrial</fullName>
    </alternativeName>
</protein>
<evidence type="ECO:0000256" key="1">
    <source>
        <dbReference type="ARBA" id="ARBA00004173"/>
    </source>
</evidence>
<evidence type="ECO:0000256" key="5">
    <source>
        <dbReference type="ARBA" id="ARBA00023274"/>
    </source>
</evidence>
<evidence type="ECO:0000256" key="4">
    <source>
        <dbReference type="ARBA" id="ARBA00023128"/>
    </source>
</evidence>
<dbReference type="GO" id="GO:0003735">
    <property type="term" value="F:structural constituent of ribosome"/>
    <property type="evidence" value="ECO:0007669"/>
    <property type="project" value="InterPro"/>
</dbReference>
<dbReference type="InterPro" id="IPR010729">
    <property type="entry name" value="Ribosomal_uL29_mit"/>
</dbReference>
<evidence type="ECO:0000313" key="9">
    <source>
        <dbReference type="Proteomes" id="UP000813824"/>
    </source>
</evidence>
<evidence type="ECO:0000256" key="7">
    <source>
        <dbReference type="ARBA" id="ARBA00035399"/>
    </source>
</evidence>
<reference evidence="8" key="1">
    <citation type="journal article" date="2021" name="New Phytol.">
        <title>Evolutionary innovations through gain and loss of genes in the ectomycorrhizal Boletales.</title>
        <authorList>
            <person name="Wu G."/>
            <person name="Miyauchi S."/>
            <person name="Morin E."/>
            <person name="Kuo A."/>
            <person name="Drula E."/>
            <person name="Varga T."/>
            <person name="Kohler A."/>
            <person name="Feng B."/>
            <person name="Cao Y."/>
            <person name="Lipzen A."/>
            <person name="Daum C."/>
            <person name="Hundley H."/>
            <person name="Pangilinan J."/>
            <person name="Johnson J."/>
            <person name="Barry K."/>
            <person name="LaButti K."/>
            <person name="Ng V."/>
            <person name="Ahrendt S."/>
            <person name="Min B."/>
            <person name="Choi I.G."/>
            <person name="Park H."/>
            <person name="Plett J.M."/>
            <person name="Magnuson J."/>
            <person name="Spatafora J.W."/>
            <person name="Nagy L.G."/>
            <person name="Henrissat B."/>
            <person name="Grigoriev I.V."/>
            <person name="Yang Z.L."/>
            <person name="Xu J."/>
            <person name="Martin F.M."/>
        </authorList>
    </citation>
    <scope>NUCLEOTIDE SEQUENCE</scope>
    <source>
        <strain evidence="8">KKN 215</strain>
    </source>
</reference>
<evidence type="ECO:0000256" key="3">
    <source>
        <dbReference type="ARBA" id="ARBA00022980"/>
    </source>
</evidence>
<dbReference type="InterPro" id="IPR036049">
    <property type="entry name" value="Ribosomal_uL29_sf"/>
</dbReference>
<dbReference type="GO" id="GO:0032543">
    <property type="term" value="P:mitochondrial translation"/>
    <property type="evidence" value="ECO:0007669"/>
    <property type="project" value="TreeGrafter"/>
</dbReference>
<evidence type="ECO:0000313" key="8">
    <source>
        <dbReference type="EMBL" id="KAH8104582.1"/>
    </source>
</evidence>